<name>A0ABS8BC43_9ACTN</name>
<proteinExistence type="predicted"/>
<dbReference type="EC" id="6.3.5.4" evidence="2"/>
<dbReference type="InterPro" id="IPR029055">
    <property type="entry name" value="Ntn_hydrolases_N"/>
</dbReference>
<evidence type="ECO:0000256" key="1">
    <source>
        <dbReference type="ARBA" id="ARBA00005187"/>
    </source>
</evidence>
<comment type="catalytic activity">
    <reaction evidence="4">
        <text>L-aspartate + L-glutamine + ATP + H2O = L-asparagine + L-glutamate + AMP + diphosphate + H(+)</text>
        <dbReference type="Rhea" id="RHEA:12228"/>
        <dbReference type="ChEBI" id="CHEBI:15377"/>
        <dbReference type="ChEBI" id="CHEBI:15378"/>
        <dbReference type="ChEBI" id="CHEBI:29985"/>
        <dbReference type="ChEBI" id="CHEBI:29991"/>
        <dbReference type="ChEBI" id="CHEBI:30616"/>
        <dbReference type="ChEBI" id="CHEBI:33019"/>
        <dbReference type="ChEBI" id="CHEBI:58048"/>
        <dbReference type="ChEBI" id="CHEBI:58359"/>
        <dbReference type="ChEBI" id="CHEBI:456215"/>
        <dbReference type="EC" id="6.3.5.4"/>
    </reaction>
</comment>
<evidence type="ECO:0000313" key="6">
    <source>
        <dbReference type="EMBL" id="MCB5182192.1"/>
    </source>
</evidence>
<comment type="pathway">
    <text evidence="1">Amino-acid biosynthesis; L-asparagine biosynthesis; L-asparagine from L-aspartate (L-Gln route): step 1/1.</text>
</comment>
<evidence type="ECO:0000256" key="3">
    <source>
        <dbReference type="ARBA" id="ARBA00022888"/>
    </source>
</evidence>
<dbReference type="EMBL" id="JAJAUY010000111">
    <property type="protein sequence ID" value="MCB5182192.1"/>
    <property type="molecule type" value="Genomic_DNA"/>
</dbReference>
<evidence type="ECO:0000313" key="7">
    <source>
        <dbReference type="Proteomes" id="UP001199054"/>
    </source>
</evidence>
<reference evidence="6 7" key="1">
    <citation type="submission" date="2021-10" db="EMBL/GenBank/DDBJ databases">
        <title>Streptomyces sp. strain SMC 277, a novel streptomycete isolated from soil.</title>
        <authorList>
            <person name="Chanama M."/>
        </authorList>
    </citation>
    <scope>NUCLEOTIDE SEQUENCE [LARGE SCALE GENOMIC DNA]</scope>
    <source>
        <strain evidence="6 7">SMC 277</strain>
    </source>
</reference>
<dbReference type="RefSeq" id="WP_226729286.1">
    <property type="nucleotide sequence ID" value="NZ_JAJAUY010000111.1"/>
</dbReference>
<organism evidence="6 7">
    <name type="scientific">Streptomyces antimicrobicus</name>
    <dbReference type="NCBI Taxonomy" id="2883108"/>
    <lineage>
        <taxon>Bacteria</taxon>
        <taxon>Bacillati</taxon>
        <taxon>Actinomycetota</taxon>
        <taxon>Actinomycetes</taxon>
        <taxon>Kitasatosporales</taxon>
        <taxon>Streptomycetaceae</taxon>
        <taxon>Streptomyces</taxon>
    </lineage>
</organism>
<dbReference type="InterPro" id="IPR001962">
    <property type="entry name" value="Asn_synthase"/>
</dbReference>
<evidence type="ECO:0000256" key="4">
    <source>
        <dbReference type="ARBA" id="ARBA00048741"/>
    </source>
</evidence>
<protein>
    <recommendedName>
        <fullName evidence="2">asparagine synthase (glutamine-hydrolyzing)</fullName>
        <ecNumber evidence="2">6.3.5.4</ecNumber>
    </recommendedName>
</protein>
<keyword evidence="3" id="KW-0028">Amino-acid biosynthesis</keyword>
<dbReference type="PANTHER" id="PTHR43284">
    <property type="entry name" value="ASPARAGINE SYNTHETASE (GLUTAMINE-HYDROLYZING)"/>
    <property type="match status" value="1"/>
</dbReference>
<dbReference type="PANTHER" id="PTHR43284:SF1">
    <property type="entry name" value="ASPARAGINE SYNTHETASE"/>
    <property type="match status" value="1"/>
</dbReference>
<dbReference type="InterPro" id="IPR014729">
    <property type="entry name" value="Rossmann-like_a/b/a_fold"/>
</dbReference>
<evidence type="ECO:0000259" key="5">
    <source>
        <dbReference type="Pfam" id="PF00733"/>
    </source>
</evidence>
<dbReference type="SUPFAM" id="SSF52402">
    <property type="entry name" value="Adenine nucleotide alpha hydrolases-like"/>
    <property type="match status" value="1"/>
</dbReference>
<feature type="domain" description="Asparagine synthetase" evidence="5">
    <location>
        <begin position="208"/>
        <end position="593"/>
    </location>
</feature>
<dbReference type="InterPro" id="IPR051786">
    <property type="entry name" value="ASN_synthetase/amidase"/>
</dbReference>
<dbReference type="Pfam" id="PF00733">
    <property type="entry name" value="Asn_synthase"/>
    <property type="match status" value="1"/>
</dbReference>
<dbReference type="SUPFAM" id="SSF56235">
    <property type="entry name" value="N-terminal nucleophile aminohydrolases (Ntn hydrolases)"/>
    <property type="match status" value="1"/>
</dbReference>
<accession>A0ABS8BC43</accession>
<evidence type="ECO:0000256" key="2">
    <source>
        <dbReference type="ARBA" id="ARBA00012737"/>
    </source>
</evidence>
<keyword evidence="3" id="KW-0061">Asparagine biosynthesis</keyword>
<comment type="caution">
    <text evidence="6">The sequence shown here is derived from an EMBL/GenBank/DDBJ whole genome shotgun (WGS) entry which is preliminary data.</text>
</comment>
<keyword evidence="7" id="KW-1185">Reference proteome</keyword>
<sequence>MPFFFAFSDCEAAEAVARRLCADRPGLGVVPHGSGRPWIVGHWPDASPLVVRHRDNAVALVGSYAADEAELARRTRAVRTPTDLDALAASLPGQFHVVAAVAGHLRVQGTAYGTRRVFHGRTGSVVVAADRAAELAALLGAPVDTAQLALRLFHPVPAPLDQRALWHGVEAVPPGSALVVTEGRTARTHRWHRPPEPHLGAAEGATAVREALRAGVALRTTGGGLISADLSGGMDSTAICFLAAGRLRDTRLIACTSTGDETENEDGHWARLAARALPDTEHLVIGEHELPLFYDGVLDDRDRWDAPSPFAVSRNRATALVARMAARGSRLHLTGIGGDHLFFGGAVHYHSLLTRRPWLALSRLRGYRTLYAWPRREVLRELADRRGYREAFAGLTVRTSGSLSLSRPGFGWMHPLVVAPWFTPDCLDTAERVLADAAGSVRPYAADRARHVELAAVYSGTQDVRAYDDAARQAGVPVAHPFFDDHVVDAALSVRPEDRATPWAYKPLLARAMTGIVPERNLTRSTKGDGTPDAVAGLHRHREELAALWEDSALAEAGLVDPGRLRRLCLAPGSPELADNALYSTLACESWLRTARRAVTASPGRST</sequence>
<dbReference type="Gene3D" id="3.40.50.620">
    <property type="entry name" value="HUPs"/>
    <property type="match status" value="2"/>
</dbReference>
<dbReference type="Proteomes" id="UP001199054">
    <property type="component" value="Unassembled WGS sequence"/>
</dbReference>
<gene>
    <name evidence="6" type="ORF">LG632_22765</name>
</gene>